<reference evidence="7" key="1">
    <citation type="submission" date="2022-01" db="EMBL/GenBank/DDBJ databases">
        <authorList>
            <person name="Jo J.-H."/>
            <person name="Im W.-T."/>
        </authorList>
    </citation>
    <scope>NUCLEOTIDE SEQUENCE</scope>
    <source>
        <strain evidence="7">I2-34</strain>
    </source>
</reference>
<name>A0ABS9LAB3_9MICC</name>
<feature type="transmembrane region" description="Helical" evidence="5">
    <location>
        <begin position="287"/>
        <end position="309"/>
    </location>
</feature>
<evidence type="ECO:0000256" key="1">
    <source>
        <dbReference type="ARBA" id="ARBA00004651"/>
    </source>
</evidence>
<dbReference type="InterPro" id="IPR020846">
    <property type="entry name" value="MFS_dom"/>
</dbReference>
<feature type="domain" description="Major facilitator superfamily (MFS) profile" evidence="6">
    <location>
        <begin position="1"/>
        <end position="404"/>
    </location>
</feature>
<sequence>MTKSAGSGLLAVLTCAMGIGPLINLGIGATSSQVIHDMGITDGQYGLLSTVCFVMAALGSLSLGRLSDRISSRSQLVIIFGGAALTMLMAAVAPGFGWLLGIFALSGLAQAMSNPATNRLTALHAPAGRQEAWIGVKQSGLQASQLFAGLFFPAAALLVGWRGAMGLAAALGAGMLFWAVRRLPAEPFRPSRPVRHSAPSRGPGALAVSGRRRHRSYGPMVWIYALQICLTSIGLTATNVYLPLFAQRGLGYSLVVGGLTTALAGGVGVVSRIFWTRRMAAGAEAGKLMVLLAAGSVASALCLMMSGVLQFGTLLWVGVVLHAGMTMGVNSIIMATVMRMVPPASSGGATGIVSLGMYVGIGLAPFSMGLLVDATGGFTVGWLFLAAVNTVCLLLAGAVWIKQRR</sequence>
<comment type="subcellular location">
    <subcellularLocation>
        <location evidence="1">Cell membrane</location>
        <topology evidence="1">Multi-pass membrane protein</topology>
    </subcellularLocation>
</comment>
<feature type="transmembrane region" description="Helical" evidence="5">
    <location>
        <begin position="380"/>
        <end position="401"/>
    </location>
</feature>
<feature type="transmembrane region" description="Helical" evidence="5">
    <location>
        <begin position="44"/>
        <end position="64"/>
    </location>
</feature>
<evidence type="ECO:0000256" key="5">
    <source>
        <dbReference type="SAM" id="Phobius"/>
    </source>
</evidence>
<dbReference type="RefSeq" id="WP_237822762.1">
    <property type="nucleotide sequence ID" value="NZ_JAKLTQ010000013.1"/>
</dbReference>
<comment type="caution">
    <text evidence="7">The sequence shown here is derived from an EMBL/GenBank/DDBJ whole genome shotgun (WGS) entry which is preliminary data.</text>
</comment>
<dbReference type="PANTHER" id="PTHR23527:SF1">
    <property type="entry name" value="BLL3282 PROTEIN"/>
    <property type="match status" value="1"/>
</dbReference>
<protein>
    <submittedName>
        <fullName evidence="7">MFS transporter</fullName>
    </submittedName>
</protein>
<keyword evidence="3 5" id="KW-1133">Transmembrane helix</keyword>
<dbReference type="PANTHER" id="PTHR23527">
    <property type="entry name" value="BLL3282 PROTEIN"/>
    <property type="match status" value="1"/>
</dbReference>
<dbReference type="InterPro" id="IPR052952">
    <property type="entry name" value="MFS-Transporter"/>
</dbReference>
<proteinExistence type="predicted"/>
<organism evidence="7 8">
    <name type="scientific">Arthrobacter hankyongi</name>
    <dbReference type="NCBI Taxonomy" id="2904801"/>
    <lineage>
        <taxon>Bacteria</taxon>
        <taxon>Bacillati</taxon>
        <taxon>Actinomycetota</taxon>
        <taxon>Actinomycetes</taxon>
        <taxon>Micrococcales</taxon>
        <taxon>Micrococcaceae</taxon>
        <taxon>Arthrobacter</taxon>
    </lineage>
</organism>
<gene>
    <name evidence="7" type="ORF">LVY72_16245</name>
</gene>
<evidence type="ECO:0000256" key="2">
    <source>
        <dbReference type="ARBA" id="ARBA00022692"/>
    </source>
</evidence>
<evidence type="ECO:0000313" key="8">
    <source>
        <dbReference type="Proteomes" id="UP001165368"/>
    </source>
</evidence>
<feature type="transmembrane region" description="Helical" evidence="5">
    <location>
        <begin position="76"/>
        <end position="105"/>
    </location>
</feature>
<dbReference type="InterPro" id="IPR011701">
    <property type="entry name" value="MFS"/>
</dbReference>
<dbReference type="SUPFAM" id="SSF103473">
    <property type="entry name" value="MFS general substrate transporter"/>
    <property type="match status" value="1"/>
</dbReference>
<keyword evidence="2 5" id="KW-0812">Transmembrane</keyword>
<dbReference type="Pfam" id="PF07690">
    <property type="entry name" value="MFS_1"/>
    <property type="match status" value="1"/>
</dbReference>
<keyword evidence="8" id="KW-1185">Reference proteome</keyword>
<feature type="transmembrane region" description="Helical" evidence="5">
    <location>
        <begin position="349"/>
        <end position="368"/>
    </location>
</feature>
<dbReference type="PROSITE" id="PS50850">
    <property type="entry name" value="MFS"/>
    <property type="match status" value="1"/>
</dbReference>
<evidence type="ECO:0000256" key="4">
    <source>
        <dbReference type="ARBA" id="ARBA00023136"/>
    </source>
</evidence>
<dbReference type="Proteomes" id="UP001165368">
    <property type="component" value="Unassembled WGS sequence"/>
</dbReference>
<dbReference type="EMBL" id="JAKLTQ010000013">
    <property type="protein sequence ID" value="MCG2623448.1"/>
    <property type="molecule type" value="Genomic_DNA"/>
</dbReference>
<dbReference type="Gene3D" id="1.20.1250.20">
    <property type="entry name" value="MFS general substrate transporter like domains"/>
    <property type="match status" value="2"/>
</dbReference>
<keyword evidence="4 5" id="KW-0472">Membrane</keyword>
<feature type="transmembrane region" description="Helical" evidence="5">
    <location>
        <begin position="315"/>
        <end position="337"/>
    </location>
</feature>
<accession>A0ABS9LAB3</accession>
<feature type="transmembrane region" description="Helical" evidence="5">
    <location>
        <begin position="250"/>
        <end position="275"/>
    </location>
</feature>
<dbReference type="InterPro" id="IPR036259">
    <property type="entry name" value="MFS_trans_sf"/>
</dbReference>
<evidence type="ECO:0000259" key="6">
    <source>
        <dbReference type="PROSITE" id="PS50850"/>
    </source>
</evidence>
<feature type="transmembrane region" description="Helical" evidence="5">
    <location>
        <begin position="159"/>
        <end position="180"/>
    </location>
</feature>
<evidence type="ECO:0000256" key="3">
    <source>
        <dbReference type="ARBA" id="ARBA00022989"/>
    </source>
</evidence>
<evidence type="ECO:0000313" key="7">
    <source>
        <dbReference type="EMBL" id="MCG2623448.1"/>
    </source>
</evidence>
<feature type="transmembrane region" description="Helical" evidence="5">
    <location>
        <begin position="221"/>
        <end position="244"/>
    </location>
</feature>